<sequence>MEYCCICYNCNLVGVVMSKQIIYGVIILVIAMSVYGYLFNPEVKDKINDVVGSVKDNIVLSQKTNNTNPSVSKCIQSFNSCKQISTKKYDWSLSILEIEEFDDIQEAEEFYNIWHGLYEFRSYFREYDLPYVLIAVKIISPNGQVPTVVVCQDGELSPAAKSKFSCGKAI</sequence>
<feature type="transmembrane region" description="Helical" evidence="1">
    <location>
        <begin position="21"/>
        <end position="39"/>
    </location>
</feature>
<accession>A0A0F9WCZ2</accession>
<name>A0A0F9WCZ2_9ZZZZ</name>
<reference evidence="2" key="1">
    <citation type="journal article" date="2015" name="Nature">
        <title>Complex archaea that bridge the gap between prokaryotes and eukaryotes.</title>
        <authorList>
            <person name="Spang A."/>
            <person name="Saw J.H."/>
            <person name="Jorgensen S.L."/>
            <person name="Zaremba-Niedzwiedzka K."/>
            <person name="Martijn J."/>
            <person name="Lind A.E."/>
            <person name="van Eijk R."/>
            <person name="Schleper C."/>
            <person name="Guy L."/>
            <person name="Ettema T.J."/>
        </authorList>
    </citation>
    <scope>NUCLEOTIDE SEQUENCE</scope>
</reference>
<keyword evidence="1" id="KW-0812">Transmembrane</keyword>
<gene>
    <name evidence="2" type="ORF">LCGC14_0374680</name>
</gene>
<organism evidence="2">
    <name type="scientific">marine sediment metagenome</name>
    <dbReference type="NCBI Taxonomy" id="412755"/>
    <lineage>
        <taxon>unclassified sequences</taxon>
        <taxon>metagenomes</taxon>
        <taxon>ecological metagenomes</taxon>
    </lineage>
</organism>
<protein>
    <submittedName>
        <fullName evidence="2">Uncharacterized protein</fullName>
    </submittedName>
</protein>
<keyword evidence="1" id="KW-0472">Membrane</keyword>
<keyword evidence="1" id="KW-1133">Transmembrane helix</keyword>
<dbReference type="EMBL" id="LAZR01000300">
    <property type="protein sequence ID" value="KKN76078.1"/>
    <property type="molecule type" value="Genomic_DNA"/>
</dbReference>
<dbReference type="AlphaFoldDB" id="A0A0F9WCZ2"/>
<proteinExistence type="predicted"/>
<comment type="caution">
    <text evidence="2">The sequence shown here is derived from an EMBL/GenBank/DDBJ whole genome shotgun (WGS) entry which is preliminary data.</text>
</comment>
<evidence type="ECO:0000256" key="1">
    <source>
        <dbReference type="SAM" id="Phobius"/>
    </source>
</evidence>
<evidence type="ECO:0000313" key="2">
    <source>
        <dbReference type="EMBL" id="KKN76078.1"/>
    </source>
</evidence>